<gene>
    <name evidence="3" type="ORF">VNI00_000490</name>
</gene>
<proteinExistence type="predicted"/>
<evidence type="ECO:0000259" key="2">
    <source>
        <dbReference type="Pfam" id="PF11790"/>
    </source>
</evidence>
<feature type="chain" id="PRO_5043530424" description="Asl1-like glycosyl hydrolase catalytic domain-containing protein" evidence="1">
    <location>
        <begin position="20"/>
        <end position="197"/>
    </location>
</feature>
<reference evidence="3 4" key="1">
    <citation type="submission" date="2024-01" db="EMBL/GenBank/DDBJ databases">
        <title>A draft genome for a cacao thread blight-causing isolate of Paramarasmius palmivorus.</title>
        <authorList>
            <person name="Baruah I.K."/>
            <person name="Bukari Y."/>
            <person name="Amoako-Attah I."/>
            <person name="Meinhardt L.W."/>
            <person name="Bailey B.A."/>
            <person name="Cohen S.P."/>
        </authorList>
    </citation>
    <scope>NUCLEOTIDE SEQUENCE [LARGE SCALE GENOMIC DNA]</scope>
    <source>
        <strain evidence="3 4">GH-12</strain>
    </source>
</reference>
<dbReference type="GO" id="GO:0009277">
    <property type="term" value="C:fungal-type cell wall"/>
    <property type="evidence" value="ECO:0007669"/>
    <property type="project" value="TreeGrafter"/>
</dbReference>
<evidence type="ECO:0000313" key="3">
    <source>
        <dbReference type="EMBL" id="KAK7060758.1"/>
    </source>
</evidence>
<dbReference type="Pfam" id="PF11790">
    <property type="entry name" value="Glyco_hydro_cc"/>
    <property type="match status" value="1"/>
</dbReference>
<evidence type="ECO:0000256" key="1">
    <source>
        <dbReference type="SAM" id="SignalP"/>
    </source>
</evidence>
<keyword evidence="4" id="KW-1185">Reference proteome</keyword>
<dbReference type="PANTHER" id="PTHR34154">
    <property type="entry name" value="ALKALI-SENSITIVE LINKAGE PROTEIN 1"/>
    <property type="match status" value="1"/>
</dbReference>
<dbReference type="Gene3D" id="3.20.20.80">
    <property type="entry name" value="Glycosidases"/>
    <property type="match status" value="1"/>
</dbReference>
<dbReference type="SUPFAM" id="SSF51445">
    <property type="entry name" value="(Trans)glycosidases"/>
    <property type="match status" value="1"/>
</dbReference>
<dbReference type="InterPro" id="IPR024655">
    <property type="entry name" value="Asl1_glyco_hydro_catalytic"/>
</dbReference>
<sequence>MFVKPLLLASALFVSSALAGKRGLAWPWFNSPLDPGVLNNGQGQVVAIYDWETYPPPASKSGNGGLGWIGMQGCKDCASSPVSQLAARQRQYGWATVFSLNEPDMPGSPNAMSPSAAASWYKQWINPLAIKKALPAVTSSTSSGQGLDWLAQMISACGGGCFYDYINIHWYGQNFAQFQSHVQNAHSRFPGKQNRHH</sequence>
<dbReference type="Proteomes" id="UP001383192">
    <property type="component" value="Unassembled WGS sequence"/>
</dbReference>
<dbReference type="InterPro" id="IPR053183">
    <property type="entry name" value="ASL1"/>
</dbReference>
<feature type="signal peptide" evidence="1">
    <location>
        <begin position="1"/>
        <end position="19"/>
    </location>
</feature>
<accession>A0AAW0E867</accession>
<feature type="domain" description="Asl1-like glycosyl hydrolase catalytic" evidence="2">
    <location>
        <begin position="23"/>
        <end position="190"/>
    </location>
</feature>
<keyword evidence="1" id="KW-0732">Signal</keyword>
<name>A0AAW0E867_9AGAR</name>
<organism evidence="3 4">
    <name type="scientific">Paramarasmius palmivorus</name>
    <dbReference type="NCBI Taxonomy" id="297713"/>
    <lineage>
        <taxon>Eukaryota</taxon>
        <taxon>Fungi</taxon>
        <taxon>Dikarya</taxon>
        <taxon>Basidiomycota</taxon>
        <taxon>Agaricomycotina</taxon>
        <taxon>Agaricomycetes</taxon>
        <taxon>Agaricomycetidae</taxon>
        <taxon>Agaricales</taxon>
        <taxon>Marasmiineae</taxon>
        <taxon>Marasmiaceae</taxon>
        <taxon>Paramarasmius</taxon>
    </lineage>
</organism>
<dbReference type="EMBL" id="JAYKXP010000002">
    <property type="protein sequence ID" value="KAK7060758.1"/>
    <property type="molecule type" value="Genomic_DNA"/>
</dbReference>
<dbReference type="InterPro" id="IPR017853">
    <property type="entry name" value="GH"/>
</dbReference>
<dbReference type="PANTHER" id="PTHR34154:SF3">
    <property type="entry name" value="ALKALI-SENSITIVE LINKAGE PROTEIN 1"/>
    <property type="match status" value="1"/>
</dbReference>
<evidence type="ECO:0000313" key="4">
    <source>
        <dbReference type="Proteomes" id="UP001383192"/>
    </source>
</evidence>
<dbReference type="AlphaFoldDB" id="A0AAW0E867"/>
<comment type="caution">
    <text evidence="3">The sequence shown here is derived from an EMBL/GenBank/DDBJ whole genome shotgun (WGS) entry which is preliminary data.</text>
</comment>
<dbReference type="GO" id="GO:0071966">
    <property type="term" value="P:fungal-type cell wall polysaccharide metabolic process"/>
    <property type="evidence" value="ECO:0007669"/>
    <property type="project" value="TreeGrafter"/>
</dbReference>
<protein>
    <recommendedName>
        <fullName evidence="2">Asl1-like glycosyl hydrolase catalytic domain-containing protein</fullName>
    </recommendedName>
</protein>